<organism evidence="1 2">
    <name type="scientific">Hyella patelloides LEGE 07179</name>
    <dbReference type="NCBI Taxonomy" id="945734"/>
    <lineage>
        <taxon>Bacteria</taxon>
        <taxon>Bacillati</taxon>
        <taxon>Cyanobacteriota</taxon>
        <taxon>Cyanophyceae</taxon>
        <taxon>Pleurocapsales</taxon>
        <taxon>Hyellaceae</taxon>
        <taxon>Hyella</taxon>
    </lineage>
</organism>
<evidence type="ECO:0000313" key="2">
    <source>
        <dbReference type="Proteomes" id="UP000320055"/>
    </source>
</evidence>
<gene>
    <name evidence="1" type="ORF">H1P_620021</name>
</gene>
<dbReference type="RefSeq" id="WP_144867154.1">
    <property type="nucleotide sequence ID" value="NZ_LR213821.1"/>
</dbReference>
<dbReference type="AlphaFoldDB" id="A0A563W1D4"/>
<protein>
    <submittedName>
        <fullName evidence="1">Uncharacterized protein</fullName>
    </submittedName>
</protein>
<name>A0A563W1D4_9CYAN</name>
<proteinExistence type="predicted"/>
<reference evidence="1 2" key="1">
    <citation type="submission" date="2019-01" db="EMBL/GenBank/DDBJ databases">
        <authorList>
            <person name="Brito A."/>
        </authorList>
    </citation>
    <scope>NUCLEOTIDE SEQUENCE [LARGE SCALE GENOMIC DNA]</scope>
    <source>
        <strain evidence="1">1</strain>
    </source>
</reference>
<dbReference type="EMBL" id="CAACVJ010000579">
    <property type="protein sequence ID" value="VEP17512.1"/>
    <property type="molecule type" value="Genomic_DNA"/>
</dbReference>
<dbReference type="Proteomes" id="UP000320055">
    <property type="component" value="Unassembled WGS sequence"/>
</dbReference>
<keyword evidence="2" id="KW-1185">Reference proteome</keyword>
<accession>A0A563W1D4</accession>
<dbReference type="OrthoDB" id="512509at2"/>
<sequence length="170" mass="20049">MKEATDKTRKYLEQSEACLFWSLSIIRELCKHDHNLAIQWAAECIRIRLSECEPEQITKLDKYIQQALDEQNISVSECVEIGRTIWYLKPGRNRSQTAVARLWWALGDFSADNKDRGIREINSAIWLVSTEDELVSLDRLKRRYINNYRLSELYIEAALKIYNEYQAKKS</sequence>
<evidence type="ECO:0000313" key="1">
    <source>
        <dbReference type="EMBL" id="VEP17512.1"/>
    </source>
</evidence>